<keyword evidence="5 10" id="KW-0812">Transmembrane</keyword>
<keyword evidence="4" id="KW-0813">Transport</keyword>
<evidence type="ECO:0000256" key="2">
    <source>
        <dbReference type="ARBA" id="ARBA00004196"/>
    </source>
</evidence>
<dbReference type="PRINTS" id="PR00690">
    <property type="entry name" value="ADHESNFAMILY"/>
</dbReference>
<evidence type="ECO:0000256" key="10">
    <source>
        <dbReference type="SAM" id="Phobius"/>
    </source>
</evidence>
<gene>
    <name evidence="11" type="ORF">UFOPK4175_00631</name>
</gene>
<dbReference type="SUPFAM" id="SSF53807">
    <property type="entry name" value="Helical backbone' metal receptor"/>
    <property type="match status" value="1"/>
</dbReference>
<evidence type="ECO:0000256" key="8">
    <source>
        <dbReference type="ARBA" id="ARBA00022989"/>
    </source>
</evidence>
<evidence type="ECO:0000313" key="11">
    <source>
        <dbReference type="EMBL" id="CAB5033966.1"/>
    </source>
</evidence>
<proteinExistence type="inferred from homology"/>
<feature type="transmembrane region" description="Helical" evidence="10">
    <location>
        <begin position="132"/>
        <end position="155"/>
    </location>
</feature>
<name>A0A6J7RZ36_9ZZZZ</name>
<keyword evidence="6" id="KW-0479">Metal-binding</keyword>
<comment type="subcellular location">
    <subcellularLocation>
        <location evidence="2">Cell envelope</location>
    </subcellularLocation>
    <subcellularLocation>
        <location evidence="1">Membrane</location>
        <topology evidence="1">Multi-pass membrane protein</topology>
    </subcellularLocation>
</comment>
<dbReference type="GO" id="GO:0030313">
    <property type="term" value="C:cell envelope"/>
    <property type="evidence" value="ECO:0007669"/>
    <property type="project" value="UniProtKB-SubCell"/>
</dbReference>
<evidence type="ECO:0000256" key="7">
    <source>
        <dbReference type="ARBA" id="ARBA00022729"/>
    </source>
</evidence>
<reference evidence="11" key="1">
    <citation type="submission" date="2020-05" db="EMBL/GenBank/DDBJ databases">
        <authorList>
            <person name="Chiriac C."/>
            <person name="Salcher M."/>
            <person name="Ghai R."/>
            <person name="Kavagutti S V."/>
        </authorList>
    </citation>
    <scope>NUCLEOTIDE SEQUENCE</scope>
</reference>
<organism evidence="11">
    <name type="scientific">freshwater metagenome</name>
    <dbReference type="NCBI Taxonomy" id="449393"/>
    <lineage>
        <taxon>unclassified sequences</taxon>
        <taxon>metagenomes</taxon>
        <taxon>ecological metagenomes</taxon>
    </lineage>
</organism>
<dbReference type="PRINTS" id="PR00691">
    <property type="entry name" value="ADHESINB"/>
</dbReference>
<dbReference type="PANTHER" id="PTHR42953:SF1">
    <property type="entry name" value="METAL-BINDING PROTEIN HI_0362-RELATED"/>
    <property type="match status" value="1"/>
</dbReference>
<feature type="transmembrane region" description="Helical" evidence="10">
    <location>
        <begin position="17"/>
        <end position="37"/>
    </location>
</feature>
<dbReference type="GO" id="GO:0046872">
    <property type="term" value="F:metal ion binding"/>
    <property type="evidence" value="ECO:0007669"/>
    <property type="project" value="UniProtKB-KW"/>
</dbReference>
<dbReference type="EMBL" id="CAFBPX010000093">
    <property type="protein sequence ID" value="CAB5033966.1"/>
    <property type="molecule type" value="Genomic_DNA"/>
</dbReference>
<accession>A0A6J7RZ36</accession>
<evidence type="ECO:0000256" key="9">
    <source>
        <dbReference type="ARBA" id="ARBA00023136"/>
    </source>
</evidence>
<evidence type="ECO:0000256" key="3">
    <source>
        <dbReference type="ARBA" id="ARBA00008034"/>
    </source>
</evidence>
<feature type="transmembrane region" description="Helical" evidence="10">
    <location>
        <begin position="237"/>
        <end position="258"/>
    </location>
</feature>
<dbReference type="AlphaFoldDB" id="A0A6J7RZ36"/>
<dbReference type="InterPro" id="IPR037294">
    <property type="entry name" value="ABC_BtuC-like"/>
</dbReference>
<keyword evidence="8 10" id="KW-1133">Transmembrane helix</keyword>
<feature type="transmembrane region" description="Helical" evidence="10">
    <location>
        <begin position="57"/>
        <end position="80"/>
    </location>
</feature>
<sequence length="572" mass="58716">MFDPFALPFFQRGIVEILLLASVAGLLGVWIVLRGLAFYAHAVGTAAVPGLILADGLGFSAIFGAFGAALVMSALITLLLRRRSVGADSATALVLAGALALGVILASDVFGSQGSVDRLLFGSLLAIGTPELILAAVAALAAAAATLLLGPRWLAAGFADRRGSSDALLIALIALAAVAALAAVGALLATAILVVPAATTRLFVDRLKPWQIATVLLAAAEGVTGMVLSYRLDVPPGATIAVLAGVVFALVAVAALIHTRRPRALPLAAAALGSLVLALSGCGNATQTDPQKLAVSATTTQVGDIVREVGGSTVEVNQLLTPNSEAHDYEPRPSDVASVADSKLLFVSGLALDSWAEKLVEQSGSSARVVDLGAHAPRKRAVAGDAATTDPHWWHDLSNVEAATSEVERALIAADPKDRAQISANAARYRARVRRTDREIRACLGELPPSERLIVTDHDAFIYFTERYGITSVGAVFPSTSTQGQASAGDVAALERLIEAKKVKAIFPESSLNPALAQRIASDTGASSNYKLYGDTLGPVDSRAGTLLGAEAANAEAIVAGISGGSVKCTIK</sequence>
<dbReference type="GO" id="GO:0007155">
    <property type="term" value="P:cell adhesion"/>
    <property type="evidence" value="ECO:0007669"/>
    <property type="project" value="InterPro"/>
</dbReference>
<dbReference type="InterPro" id="IPR001626">
    <property type="entry name" value="ABC_TroCD"/>
</dbReference>
<keyword evidence="9 10" id="KW-0472">Membrane</keyword>
<dbReference type="PANTHER" id="PTHR42953">
    <property type="entry name" value="HIGH-AFFINITY ZINC UPTAKE SYSTEM PROTEIN ZNUA-RELATED"/>
    <property type="match status" value="1"/>
</dbReference>
<feature type="transmembrane region" description="Helical" evidence="10">
    <location>
        <begin position="210"/>
        <end position="230"/>
    </location>
</feature>
<dbReference type="GO" id="GO:0055085">
    <property type="term" value="P:transmembrane transport"/>
    <property type="evidence" value="ECO:0007669"/>
    <property type="project" value="InterPro"/>
</dbReference>
<dbReference type="InterPro" id="IPR006127">
    <property type="entry name" value="ZnuA-like"/>
</dbReference>
<dbReference type="SUPFAM" id="SSF81345">
    <property type="entry name" value="ABC transporter involved in vitamin B12 uptake, BtuC"/>
    <property type="match status" value="1"/>
</dbReference>
<feature type="transmembrane region" description="Helical" evidence="10">
    <location>
        <begin position="92"/>
        <end position="112"/>
    </location>
</feature>
<dbReference type="Pfam" id="PF00950">
    <property type="entry name" value="ABC-3"/>
    <property type="match status" value="1"/>
</dbReference>
<dbReference type="Gene3D" id="3.40.50.1980">
    <property type="entry name" value="Nitrogenase molybdenum iron protein domain"/>
    <property type="match status" value="2"/>
</dbReference>
<dbReference type="Pfam" id="PF01297">
    <property type="entry name" value="ZnuA"/>
    <property type="match status" value="1"/>
</dbReference>
<comment type="similarity">
    <text evidence="3">Belongs to the ABC-3 integral membrane protein family.</text>
</comment>
<dbReference type="GO" id="GO:0043190">
    <property type="term" value="C:ATP-binding cassette (ABC) transporter complex"/>
    <property type="evidence" value="ECO:0007669"/>
    <property type="project" value="InterPro"/>
</dbReference>
<feature type="transmembrane region" description="Helical" evidence="10">
    <location>
        <begin position="167"/>
        <end position="198"/>
    </location>
</feature>
<dbReference type="InterPro" id="IPR006128">
    <property type="entry name" value="Lipoprotein_PsaA-like"/>
</dbReference>
<evidence type="ECO:0000256" key="6">
    <source>
        <dbReference type="ARBA" id="ARBA00022723"/>
    </source>
</evidence>
<evidence type="ECO:0000256" key="5">
    <source>
        <dbReference type="ARBA" id="ARBA00022692"/>
    </source>
</evidence>
<protein>
    <submittedName>
        <fullName evidence="11">Unannotated protein</fullName>
    </submittedName>
</protein>
<dbReference type="InterPro" id="IPR050492">
    <property type="entry name" value="Bact_metal-bind_prot9"/>
</dbReference>
<evidence type="ECO:0000256" key="1">
    <source>
        <dbReference type="ARBA" id="ARBA00004141"/>
    </source>
</evidence>
<dbReference type="InterPro" id="IPR006129">
    <property type="entry name" value="AdhesinB"/>
</dbReference>
<evidence type="ECO:0000256" key="4">
    <source>
        <dbReference type="ARBA" id="ARBA00022448"/>
    </source>
</evidence>
<dbReference type="GO" id="GO:0030001">
    <property type="term" value="P:metal ion transport"/>
    <property type="evidence" value="ECO:0007669"/>
    <property type="project" value="InterPro"/>
</dbReference>
<keyword evidence="7" id="KW-0732">Signal</keyword>